<protein>
    <submittedName>
        <fullName evidence="2">Uncharacterized protein</fullName>
    </submittedName>
</protein>
<feature type="compositionally biased region" description="Basic and acidic residues" evidence="1">
    <location>
        <begin position="332"/>
        <end position="351"/>
    </location>
</feature>
<proteinExistence type="predicted"/>
<reference evidence="3" key="2">
    <citation type="submission" date="2010-04" db="EMBL/GenBank/DDBJ databases">
        <title>Genome sequence of Salinibacter ruber M8.</title>
        <authorList>
            <consortium name="Genoscope"/>
        </authorList>
    </citation>
    <scope>NUCLEOTIDE SEQUENCE [LARGE SCALE GENOMIC DNA]</scope>
    <source>
        <strain evidence="3">M8</strain>
    </source>
</reference>
<feature type="region of interest" description="Disordered" evidence="1">
    <location>
        <begin position="1"/>
        <end position="31"/>
    </location>
</feature>
<organism evidence="2 3">
    <name type="scientific">Salinibacter ruber (strain M8)</name>
    <dbReference type="NCBI Taxonomy" id="761659"/>
    <lineage>
        <taxon>Bacteria</taxon>
        <taxon>Pseudomonadati</taxon>
        <taxon>Rhodothermota</taxon>
        <taxon>Rhodothermia</taxon>
        <taxon>Rhodothermales</taxon>
        <taxon>Salinibacteraceae</taxon>
        <taxon>Salinibacter</taxon>
    </lineage>
</organism>
<dbReference type="Proteomes" id="UP000000933">
    <property type="component" value="Chromosome"/>
</dbReference>
<evidence type="ECO:0000313" key="2">
    <source>
        <dbReference type="EMBL" id="CBH25666.1"/>
    </source>
</evidence>
<name>D5HCB1_SALRM</name>
<dbReference type="HOGENOM" id="CLU_560067_0_0_10"/>
<dbReference type="EMBL" id="FP565814">
    <property type="protein sequence ID" value="CBH25666.1"/>
    <property type="molecule type" value="Genomic_DNA"/>
</dbReference>
<sequence length="519" mass="58007">MGGESNVLPSGPSCPSAPGKIRPNVVSRASGTPCPKNMARVLSSRKPLLRHACTRHGTSYFPALPAAPLMSTRSLADALSERLLDTFPADQAYTKADWATDAMPGPLRHYLTHLLRHHHRREARQLRRARTDWVDYDHPEMEQATHSFLDATEQHMQVPRDQWTDTLCTAVRRTTNYLVRPVPTLRAFVFEDAAGAVPVPQVQWRMRFFGPYAYLRNAVQAFADKQDRDAFTPDAFERVLWRVDERMTADFNADRWLDLLDPLFDTARCATDRPQVPLPLLRTFFEQKNAAPLVERLTAHGRTADADAVAPDTLRRLIDAAPTQSSSPEAPSGKRDAPDAPLDPDLHKPTDEASAPRSNSSSEAAPEATPMWKQFEQDASRRRTETDASNDDAQPLWAQFQQRPADGSRQTNASSPPTGADSSSSSDGRSTASDPDDALSALEREVFGPSHTPKREVYVDALFDGDRDAYRRVLKRLRTVDSWSDASQIISDDVFRPYQVNIYSDAAVRFTNAIEATFR</sequence>
<evidence type="ECO:0000313" key="3">
    <source>
        <dbReference type="Proteomes" id="UP000000933"/>
    </source>
</evidence>
<gene>
    <name evidence="2" type="ordered locus">SRM_02745</name>
</gene>
<dbReference type="AlphaFoldDB" id="D5HCB1"/>
<evidence type="ECO:0000256" key="1">
    <source>
        <dbReference type="SAM" id="MobiDB-lite"/>
    </source>
</evidence>
<reference evidence="2 3" key="1">
    <citation type="journal article" date="2010" name="ISME J.">
        <title>Fine-scale evolution: genomic, phenotypic and ecological differentiation in two coexisting Salinibacter ruber strains.</title>
        <authorList>
            <person name="Pena A."/>
            <person name="Teeling H."/>
            <person name="Huerta-Cepas J."/>
            <person name="Santos F."/>
            <person name="Yarza P."/>
            <person name="Brito-Echeverria J."/>
            <person name="Lucio M."/>
            <person name="Schmitt-Kopplin P."/>
            <person name="Meseguer I."/>
            <person name="Schenowitz C."/>
            <person name="Dossat C."/>
            <person name="Barbe V."/>
            <person name="Dopazo J."/>
            <person name="Rossello-Mora R."/>
            <person name="Schuler M."/>
            <person name="Glockner F.O."/>
            <person name="Amann R."/>
            <person name="Gabaldon T."/>
            <person name="Anton J."/>
        </authorList>
    </citation>
    <scope>NUCLEOTIDE SEQUENCE [LARGE SCALE GENOMIC DNA]</scope>
    <source>
        <strain evidence="2 3">M8</strain>
    </source>
</reference>
<accession>D5HCB1</accession>
<feature type="region of interest" description="Disordered" evidence="1">
    <location>
        <begin position="402"/>
        <end position="436"/>
    </location>
</feature>
<feature type="region of interest" description="Disordered" evidence="1">
    <location>
        <begin position="321"/>
        <end position="372"/>
    </location>
</feature>
<dbReference type="KEGG" id="srm:SRM_02745"/>
<feature type="compositionally biased region" description="Low complexity" evidence="1">
    <location>
        <begin position="413"/>
        <end position="433"/>
    </location>
</feature>